<dbReference type="InterPro" id="IPR017853">
    <property type="entry name" value="GH"/>
</dbReference>
<dbReference type="PANTHER" id="PTHR34135">
    <property type="entry name" value="LYSOZYME"/>
    <property type="match status" value="1"/>
</dbReference>
<comment type="caution">
    <text evidence="2">The sequence shown here is derived from an EMBL/GenBank/DDBJ whole genome shotgun (WGS) entry which is preliminary data.</text>
</comment>
<dbReference type="InterPro" id="IPR002053">
    <property type="entry name" value="Glyco_hydro_25"/>
</dbReference>
<evidence type="ECO:0000256" key="1">
    <source>
        <dbReference type="ARBA" id="ARBA00010646"/>
    </source>
</evidence>
<dbReference type="RefSeq" id="WP_336472721.1">
    <property type="nucleotide sequence ID" value="NZ_JBAWSX010000006.1"/>
</dbReference>
<dbReference type="PANTHER" id="PTHR34135:SF1">
    <property type="entry name" value="GLYCOSYL HYDROLASE FAMILY 25"/>
    <property type="match status" value="1"/>
</dbReference>
<dbReference type="SUPFAM" id="SSF51445">
    <property type="entry name" value="(Trans)glycosidases"/>
    <property type="match status" value="1"/>
</dbReference>
<accession>A0ABU8FHG5</accession>
<keyword evidence="3" id="KW-1185">Reference proteome</keyword>
<comment type="similarity">
    <text evidence="1">Belongs to the glycosyl hydrolase 25 family.</text>
</comment>
<protein>
    <submittedName>
        <fullName evidence="2">GH25 family lysozyme</fullName>
    </submittedName>
</protein>
<reference evidence="2 3" key="1">
    <citation type="submission" date="2024-01" db="EMBL/GenBank/DDBJ databases">
        <title>Seven novel Bacillus-like species.</title>
        <authorList>
            <person name="Liu G."/>
        </authorList>
    </citation>
    <scope>NUCLEOTIDE SEQUENCE [LARGE SCALE GENOMIC DNA]</scope>
    <source>
        <strain evidence="2 3">FJAT-51639</strain>
    </source>
</reference>
<evidence type="ECO:0000313" key="3">
    <source>
        <dbReference type="Proteomes" id="UP001372526"/>
    </source>
</evidence>
<sequence length="340" mass="38850">MGHIIDISKWDDDIDWDVAAPQLDLAICRVQYGSRVIDEKYKEYVANLEQRNIPHAAYAYGCYVSVTDAVIEAKDFMARTSPNAKFLVLDVEDDTLASCGPSKLAEASQMFINTCKAAGWKVGLYVSHHLYGSYGLQNVQADFLWIPRYGGKRPDYACDLWQYTDTGYVDGIGECDLNYIIGDKSLEWFIGGNDDGEIILPPDWQTNNLGSITIIVQVANVRQRPSLDAKVMRQVYKNSGHVYLDWYYDDSHFWYKIAENNWVRDDVAQINKDGKTKGVVWISGTNINLRKGASKGDPVVGQANVGAWDVHFRYEDWIYVYKEGVEGWMYFDESYVKWIR</sequence>
<dbReference type="EMBL" id="JBAWSX010000006">
    <property type="protein sequence ID" value="MEI4802135.1"/>
    <property type="molecule type" value="Genomic_DNA"/>
</dbReference>
<proteinExistence type="inferred from homology"/>
<name>A0ABU8FHG5_9BACI</name>
<dbReference type="Pfam" id="PF01183">
    <property type="entry name" value="Glyco_hydro_25"/>
    <property type="match status" value="1"/>
</dbReference>
<dbReference type="PROSITE" id="PS51904">
    <property type="entry name" value="GLYCOSYL_HYDROL_F25_2"/>
    <property type="match status" value="1"/>
</dbReference>
<gene>
    <name evidence="2" type="ORF">WAZ07_12555</name>
</gene>
<dbReference type="Gene3D" id="3.20.20.80">
    <property type="entry name" value="Glycosidases"/>
    <property type="match status" value="1"/>
</dbReference>
<evidence type="ECO:0000313" key="2">
    <source>
        <dbReference type="EMBL" id="MEI4802135.1"/>
    </source>
</evidence>
<organism evidence="2 3">
    <name type="scientific">Bacillus bruguierae</name>
    <dbReference type="NCBI Taxonomy" id="3127667"/>
    <lineage>
        <taxon>Bacteria</taxon>
        <taxon>Bacillati</taxon>
        <taxon>Bacillota</taxon>
        <taxon>Bacilli</taxon>
        <taxon>Bacillales</taxon>
        <taxon>Bacillaceae</taxon>
        <taxon>Bacillus</taxon>
    </lineage>
</organism>
<dbReference type="Proteomes" id="UP001372526">
    <property type="component" value="Unassembled WGS sequence"/>
</dbReference>